<dbReference type="SUPFAM" id="SSF89360">
    <property type="entry name" value="HesB-like domain"/>
    <property type="match status" value="1"/>
</dbReference>
<organism evidence="2 3">
    <name type="scientific">Paenibacillus segetis</name>
    <dbReference type="NCBI Taxonomy" id="1325360"/>
    <lineage>
        <taxon>Bacteria</taxon>
        <taxon>Bacillati</taxon>
        <taxon>Bacillota</taxon>
        <taxon>Bacilli</taxon>
        <taxon>Bacillales</taxon>
        <taxon>Paenibacillaceae</taxon>
        <taxon>Paenibacillus</taxon>
    </lineage>
</organism>
<feature type="domain" description="Core" evidence="1">
    <location>
        <begin position="1"/>
        <end position="102"/>
    </location>
</feature>
<dbReference type="Proteomes" id="UP000659344">
    <property type="component" value="Unassembled WGS sequence"/>
</dbReference>
<protein>
    <recommendedName>
        <fullName evidence="1">Core domain-containing protein</fullName>
    </recommendedName>
</protein>
<keyword evidence="3" id="KW-1185">Reference proteome</keyword>
<evidence type="ECO:0000259" key="1">
    <source>
        <dbReference type="Pfam" id="PF01521"/>
    </source>
</evidence>
<gene>
    <name evidence="2" type="ORF">GCM10008013_16550</name>
</gene>
<name>A0ABQ1YCP8_9BACL</name>
<proteinExistence type="predicted"/>
<comment type="caution">
    <text evidence="2">The sequence shown here is derived from an EMBL/GenBank/DDBJ whole genome shotgun (WGS) entry which is preliminary data.</text>
</comment>
<dbReference type="Pfam" id="PF01521">
    <property type="entry name" value="Fe-S_biosyn"/>
    <property type="match status" value="1"/>
</dbReference>
<sequence>MEIQIGSLAKERLAESLGDGPGFFKLFYDTEGCGCNGVIVILIVDKPNPLDVEITTNLSPFLVDPKQQHNLDEFMRLEAEENYPAFKLSSDSSLFSSNIRIRDVRGDHNPLNNSNQCQIS</sequence>
<reference evidence="3" key="1">
    <citation type="journal article" date="2019" name="Int. J. Syst. Evol. Microbiol.">
        <title>The Global Catalogue of Microorganisms (GCM) 10K type strain sequencing project: providing services to taxonomists for standard genome sequencing and annotation.</title>
        <authorList>
            <consortium name="The Broad Institute Genomics Platform"/>
            <consortium name="The Broad Institute Genome Sequencing Center for Infectious Disease"/>
            <person name="Wu L."/>
            <person name="Ma J."/>
        </authorList>
    </citation>
    <scope>NUCLEOTIDE SEQUENCE [LARGE SCALE GENOMIC DNA]</scope>
    <source>
        <strain evidence="3">CGMCC 1.12769</strain>
    </source>
</reference>
<dbReference type="Gene3D" id="2.60.300.12">
    <property type="entry name" value="HesB-like domain"/>
    <property type="match status" value="1"/>
</dbReference>
<evidence type="ECO:0000313" key="2">
    <source>
        <dbReference type="EMBL" id="GGH19689.1"/>
    </source>
</evidence>
<evidence type="ECO:0000313" key="3">
    <source>
        <dbReference type="Proteomes" id="UP000659344"/>
    </source>
</evidence>
<dbReference type="InterPro" id="IPR000361">
    <property type="entry name" value="ATAP_core_dom"/>
</dbReference>
<accession>A0ABQ1YCP8</accession>
<dbReference type="RefSeq" id="WP_308420391.1">
    <property type="nucleotide sequence ID" value="NZ_BMFT01000001.1"/>
</dbReference>
<dbReference type="InterPro" id="IPR035903">
    <property type="entry name" value="HesB-like_dom_sf"/>
</dbReference>
<dbReference type="EMBL" id="BMFT01000001">
    <property type="protein sequence ID" value="GGH19689.1"/>
    <property type="molecule type" value="Genomic_DNA"/>
</dbReference>